<dbReference type="InterPro" id="IPR015422">
    <property type="entry name" value="PyrdxlP-dep_Trfase_small"/>
</dbReference>
<evidence type="ECO:0000313" key="6">
    <source>
        <dbReference type="EMBL" id="RKW69502.1"/>
    </source>
</evidence>
<keyword evidence="3 4" id="KW-0663">Pyridoxal phosphate</keyword>
<evidence type="ECO:0000256" key="4">
    <source>
        <dbReference type="PIRSR" id="PIRSR001434-2"/>
    </source>
</evidence>
<dbReference type="AlphaFoldDB" id="A0A496PFJ3"/>
<dbReference type="EMBL" id="QQXL01000009">
    <property type="protein sequence ID" value="RKW69502.1"/>
    <property type="molecule type" value="Genomic_DNA"/>
</dbReference>
<dbReference type="PANTHER" id="PTHR11808:SF15">
    <property type="entry name" value="CYSTATHIONINE GAMMA-LYASE"/>
    <property type="match status" value="1"/>
</dbReference>
<gene>
    <name evidence="6" type="ORF">DWQ67_13235</name>
</gene>
<feature type="modified residue" description="N6-(pyridoxal phosphate)lysine" evidence="4">
    <location>
        <position position="203"/>
    </location>
</feature>
<dbReference type="SUPFAM" id="SSF53383">
    <property type="entry name" value="PLP-dependent transferases"/>
    <property type="match status" value="1"/>
</dbReference>
<comment type="similarity">
    <text evidence="2 5">Belongs to the trans-sulfuration enzymes family.</text>
</comment>
<dbReference type="NCBIfam" id="NF005871">
    <property type="entry name" value="PRK07811.1"/>
    <property type="match status" value="1"/>
</dbReference>
<dbReference type="InterPro" id="IPR015421">
    <property type="entry name" value="PyrdxlP-dep_Trfase_major"/>
</dbReference>
<dbReference type="PIRSF" id="PIRSF001434">
    <property type="entry name" value="CGS"/>
    <property type="match status" value="1"/>
</dbReference>
<dbReference type="Gene3D" id="3.90.1150.10">
    <property type="entry name" value="Aspartate Aminotransferase, domain 1"/>
    <property type="match status" value="1"/>
</dbReference>
<accession>A0A496PFJ3</accession>
<keyword evidence="6" id="KW-0808">Transferase</keyword>
<keyword evidence="7" id="KW-1185">Reference proteome</keyword>
<dbReference type="Pfam" id="PF01053">
    <property type="entry name" value="Cys_Met_Meta_PP"/>
    <property type="match status" value="1"/>
</dbReference>
<comment type="caution">
    <text evidence="6">The sequence shown here is derived from an EMBL/GenBank/DDBJ whole genome shotgun (WGS) entry which is preliminary data.</text>
</comment>
<dbReference type="InterPro" id="IPR000277">
    <property type="entry name" value="Cys/Met-Metab_PyrdxlP-dep_enz"/>
</dbReference>
<proteinExistence type="inferred from homology"/>
<sequence>MTTVEQGFDTRAIHAGQAPDPLTGAVVPPIYQTSTFIQDDVNVLRAGHEYSRGSNPTRNGFEEQLAALEGGTRAFAFASGIAAEDALLRAVLRPGDHVVIGSDSYGGTNRLLRDVLGPWGITHSAVDAGDLEAVRAAIRPEATAVLWVETPSNPHLGLADLAGWAAVASQAGCLLFVDNTFASPALQRPLEWGADAVVHSTTKYIGGHSDVLGGAVVVGQTQFQGRPLGDAVAFQQFAAGAVAGPQDCFLAARGLKTLGLRVRQHSANALAVAQWLETQPGVARVFYPGLESHPGHRIAARQMHGGFGGVVSLRLAGGEAAARRFATATRLFGLSVSLGGVESLICLPTEMTHGPLRGTPREIGADLVRLSVGIEDVSDVIADLEQALDVVAAEALGAPVQRAAPAAASGSVGSGAAGSGSVGSGAAGSGSVGSGAAASGRAARVAPRVAAVPVMSWR</sequence>
<evidence type="ECO:0000313" key="7">
    <source>
        <dbReference type="Proteomes" id="UP000273119"/>
    </source>
</evidence>
<evidence type="ECO:0000256" key="5">
    <source>
        <dbReference type="RuleBase" id="RU362118"/>
    </source>
</evidence>
<dbReference type="GO" id="GO:0030170">
    <property type="term" value="F:pyridoxal phosphate binding"/>
    <property type="evidence" value="ECO:0007669"/>
    <property type="project" value="InterPro"/>
</dbReference>
<dbReference type="GO" id="GO:0003962">
    <property type="term" value="F:cystathionine gamma-synthase activity"/>
    <property type="evidence" value="ECO:0007669"/>
    <property type="project" value="UniProtKB-EC"/>
</dbReference>
<dbReference type="FunFam" id="3.40.640.10:FF:000009">
    <property type="entry name" value="Cystathionine gamma-synthase homolog"/>
    <property type="match status" value="1"/>
</dbReference>
<dbReference type="PANTHER" id="PTHR11808">
    <property type="entry name" value="TRANS-SULFURATION ENZYME FAMILY MEMBER"/>
    <property type="match status" value="1"/>
</dbReference>
<dbReference type="GO" id="GO:0019346">
    <property type="term" value="P:transsulfuration"/>
    <property type="evidence" value="ECO:0007669"/>
    <property type="project" value="InterPro"/>
</dbReference>
<organism evidence="6 7">
    <name type="scientific">Galactobacter caseinivorans</name>
    <dbReference type="NCBI Taxonomy" id="2676123"/>
    <lineage>
        <taxon>Bacteria</taxon>
        <taxon>Bacillati</taxon>
        <taxon>Actinomycetota</taxon>
        <taxon>Actinomycetes</taxon>
        <taxon>Micrococcales</taxon>
        <taxon>Micrococcaceae</taxon>
        <taxon>Galactobacter</taxon>
    </lineage>
</organism>
<comment type="cofactor">
    <cofactor evidence="1 5">
        <name>pyridoxal 5'-phosphate</name>
        <dbReference type="ChEBI" id="CHEBI:597326"/>
    </cofactor>
</comment>
<protein>
    <submittedName>
        <fullName evidence="6">Cystathionine gamma-synthase</fullName>
        <ecNumber evidence="6">2.5.1.48</ecNumber>
    </submittedName>
</protein>
<evidence type="ECO:0000256" key="3">
    <source>
        <dbReference type="ARBA" id="ARBA00022898"/>
    </source>
</evidence>
<dbReference type="GO" id="GO:0005737">
    <property type="term" value="C:cytoplasm"/>
    <property type="evidence" value="ECO:0007669"/>
    <property type="project" value="TreeGrafter"/>
</dbReference>
<dbReference type="InterPro" id="IPR015424">
    <property type="entry name" value="PyrdxlP-dep_Trfase"/>
</dbReference>
<evidence type="ECO:0000256" key="1">
    <source>
        <dbReference type="ARBA" id="ARBA00001933"/>
    </source>
</evidence>
<dbReference type="Gene3D" id="3.40.640.10">
    <property type="entry name" value="Type I PLP-dependent aspartate aminotransferase-like (Major domain)"/>
    <property type="match status" value="1"/>
</dbReference>
<evidence type="ECO:0000256" key="2">
    <source>
        <dbReference type="ARBA" id="ARBA00009077"/>
    </source>
</evidence>
<dbReference type="GO" id="GO:0019343">
    <property type="term" value="P:cysteine biosynthetic process via cystathionine"/>
    <property type="evidence" value="ECO:0007669"/>
    <property type="project" value="TreeGrafter"/>
</dbReference>
<name>A0A496PFJ3_9MICC</name>
<dbReference type="CDD" id="cd00614">
    <property type="entry name" value="CGS_like"/>
    <property type="match status" value="1"/>
</dbReference>
<dbReference type="RefSeq" id="WP_121486073.1">
    <property type="nucleotide sequence ID" value="NZ_QQXL01000009.1"/>
</dbReference>
<dbReference type="GO" id="GO:0004123">
    <property type="term" value="F:cystathionine gamma-lyase activity"/>
    <property type="evidence" value="ECO:0007669"/>
    <property type="project" value="TreeGrafter"/>
</dbReference>
<dbReference type="EC" id="2.5.1.48" evidence="6"/>
<dbReference type="Proteomes" id="UP000273119">
    <property type="component" value="Unassembled WGS sequence"/>
</dbReference>
<reference evidence="6 7" key="1">
    <citation type="submission" date="2018-07" db="EMBL/GenBank/DDBJ databases">
        <title>Arthrobacter sp. nov., isolated from raw cow's milk with high bacterial count.</title>
        <authorList>
            <person name="Hahne J."/>
            <person name="Isele D."/>
            <person name="Lipski A."/>
        </authorList>
    </citation>
    <scope>NUCLEOTIDE SEQUENCE [LARGE SCALE GENOMIC DNA]</scope>
    <source>
        <strain evidence="6 7">JZ R-183</strain>
    </source>
</reference>